<dbReference type="AlphaFoldDB" id="A0A3M8QXE7"/>
<feature type="compositionally biased region" description="Low complexity" evidence="1">
    <location>
        <begin position="15"/>
        <end position="46"/>
    </location>
</feature>
<protein>
    <submittedName>
        <fullName evidence="2">DUF2934 domain-containing protein</fullName>
    </submittedName>
</protein>
<sequence>MAADTPKASPKKSSRSTASKASATPVEKPVASPRKTAAAAKAETPAPAAPQPRSSRKKPNAADREQMIAVRAYYLAEERGFAGGDCVTDWLAAEEWVDGQFPKGKAAVS</sequence>
<evidence type="ECO:0000313" key="2">
    <source>
        <dbReference type="EMBL" id="RNF60926.1"/>
    </source>
</evidence>
<dbReference type="EMBL" id="RIZI01000172">
    <property type="protein sequence ID" value="RNF60926.1"/>
    <property type="molecule type" value="Genomic_DNA"/>
</dbReference>
<accession>A0A3M8QXE7</accession>
<name>A0A3M8QXE7_9PROT</name>
<proteinExistence type="predicted"/>
<dbReference type="OrthoDB" id="5297631at2"/>
<dbReference type="RefSeq" id="WP_123104215.1">
    <property type="nucleotide sequence ID" value="NZ_CP127527.1"/>
</dbReference>
<gene>
    <name evidence="2" type="ORF">EC580_08870</name>
</gene>
<dbReference type="Pfam" id="PF11154">
    <property type="entry name" value="DUF2934"/>
    <property type="match status" value="1"/>
</dbReference>
<organism evidence="2">
    <name type="scientific">Acidithiobacillus sulfuriphilus</name>
    <dbReference type="NCBI Taxonomy" id="1867749"/>
    <lineage>
        <taxon>Bacteria</taxon>
        <taxon>Pseudomonadati</taxon>
        <taxon>Pseudomonadota</taxon>
        <taxon>Acidithiobacillia</taxon>
        <taxon>Acidithiobacillales</taxon>
        <taxon>Acidithiobacillaceae</taxon>
        <taxon>Acidithiobacillus</taxon>
    </lineage>
</organism>
<reference evidence="2" key="1">
    <citation type="submission" date="2018-10" db="EMBL/GenBank/DDBJ databases">
        <title>Acidithiobacillus sulfuriphilus sp. nov.: an extremely acidophilic sulfur-oxidizing chemolithotroph isolated from a neutral pH environment.</title>
        <authorList>
            <person name="Falagan C."/>
            <person name="Moya-Beltran A."/>
            <person name="Quatrini R."/>
            <person name="Johnson D.B."/>
        </authorList>
    </citation>
    <scope>NUCLEOTIDE SEQUENCE [LARGE SCALE GENOMIC DNA]</scope>
    <source>
        <strain evidence="2">CJ-2</strain>
    </source>
</reference>
<evidence type="ECO:0000256" key="1">
    <source>
        <dbReference type="SAM" id="MobiDB-lite"/>
    </source>
</evidence>
<comment type="caution">
    <text evidence="2">The sequence shown here is derived from an EMBL/GenBank/DDBJ whole genome shotgun (WGS) entry which is preliminary data.</text>
</comment>
<feature type="region of interest" description="Disordered" evidence="1">
    <location>
        <begin position="1"/>
        <end position="63"/>
    </location>
</feature>
<dbReference type="InterPro" id="IPR021327">
    <property type="entry name" value="DUF2934"/>
</dbReference>